<dbReference type="InterPro" id="IPR040079">
    <property type="entry name" value="Glutathione_S-Trfase"/>
</dbReference>
<dbReference type="SFLD" id="SFLDG00358">
    <property type="entry name" value="Main_(cytGST)"/>
    <property type="match status" value="1"/>
</dbReference>
<keyword evidence="5" id="KW-1185">Reference proteome</keyword>
<dbReference type="InterPro" id="IPR004045">
    <property type="entry name" value="Glutathione_S-Trfase_N"/>
</dbReference>
<comment type="subunit">
    <text evidence="1">Homodimer.</text>
</comment>
<dbReference type="SUPFAM" id="SSF47616">
    <property type="entry name" value="GST C-terminal domain-like"/>
    <property type="match status" value="1"/>
</dbReference>
<dbReference type="GO" id="GO:0006749">
    <property type="term" value="P:glutathione metabolic process"/>
    <property type="evidence" value="ECO:0007669"/>
    <property type="project" value="TreeGrafter"/>
</dbReference>
<dbReference type="PANTHER" id="PTHR43969:SF9">
    <property type="entry name" value="GLUTATHIONE S TRANSFERASE D10, ISOFORM A-RELATED"/>
    <property type="match status" value="1"/>
</dbReference>
<dbReference type="Proteomes" id="UP001153954">
    <property type="component" value="Unassembled WGS sequence"/>
</dbReference>
<dbReference type="FunFam" id="1.20.1050.10:FF:000007">
    <property type="entry name" value="Glutathione S-transferase 1-1"/>
    <property type="match status" value="1"/>
</dbReference>
<evidence type="ECO:0000313" key="5">
    <source>
        <dbReference type="Proteomes" id="UP001153954"/>
    </source>
</evidence>
<dbReference type="Gene3D" id="1.20.1050.10">
    <property type="match status" value="1"/>
</dbReference>
<dbReference type="PANTHER" id="PTHR43969">
    <property type="entry name" value="GLUTATHIONE S TRANSFERASE D10, ISOFORM A-RELATED"/>
    <property type="match status" value="1"/>
</dbReference>
<gene>
    <name evidence="4" type="ORF">EEDITHA_LOCUS5187</name>
</gene>
<dbReference type="PROSITE" id="PS50405">
    <property type="entry name" value="GST_CTER"/>
    <property type="match status" value="1"/>
</dbReference>
<dbReference type="Pfam" id="PF00043">
    <property type="entry name" value="GST_C"/>
    <property type="match status" value="1"/>
</dbReference>
<evidence type="ECO:0000259" key="2">
    <source>
        <dbReference type="PROSITE" id="PS50404"/>
    </source>
</evidence>
<accession>A0AAU9TQE1</accession>
<dbReference type="CDD" id="cd03177">
    <property type="entry name" value="GST_C_Delta_Epsilon"/>
    <property type="match status" value="1"/>
</dbReference>
<dbReference type="SUPFAM" id="SSF52833">
    <property type="entry name" value="Thioredoxin-like"/>
    <property type="match status" value="1"/>
</dbReference>
<name>A0AAU9TQE1_EUPED</name>
<evidence type="ECO:0000256" key="1">
    <source>
        <dbReference type="ARBA" id="ARBA00011738"/>
    </source>
</evidence>
<dbReference type="Gene3D" id="3.40.30.10">
    <property type="entry name" value="Glutaredoxin"/>
    <property type="match status" value="1"/>
</dbReference>
<dbReference type="AlphaFoldDB" id="A0AAU9TQE1"/>
<evidence type="ECO:0000313" key="4">
    <source>
        <dbReference type="EMBL" id="CAH2089096.1"/>
    </source>
</evidence>
<dbReference type="GO" id="GO:0004364">
    <property type="term" value="F:glutathione transferase activity"/>
    <property type="evidence" value="ECO:0007669"/>
    <property type="project" value="TreeGrafter"/>
</dbReference>
<reference evidence="4" key="1">
    <citation type="submission" date="2022-03" db="EMBL/GenBank/DDBJ databases">
        <authorList>
            <person name="Tunstrom K."/>
        </authorList>
    </citation>
    <scope>NUCLEOTIDE SEQUENCE</scope>
</reference>
<dbReference type="Pfam" id="PF13417">
    <property type="entry name" value="GST_N_3"/>
    <property type="match status" value="1"/>
</dbReference>
<dbReference type="EMBL" id="CAKOGL010000008">
    <property type="protein sequence ID" value="CAH2089096.1"/>
    <property type="molecule type" value="Genomic_DNA"/>
</dbReference>
<protein>
    <recommendedName>
        <fullName evidence="6">Glutathione S-transferase</fullName>
    </recommendedName>
</protein>
<sequence>MGKAGSKGIPLHNCTLWKADRSPACRSVMMALDAMNISLTEVDINIDKYEQKFSEIAEMNPLKTIPILKDSELILHDSHAINSYLASRYDVCGKILPQDPAGRALVDQLMHYDSGILQPCYSASVEPILHKNWRFILPQQIEDTEKAYQDLESMLAGCVWFSGSWLTLGDIAIAATVSTLNILTPIDKERFPLLWSWLFRMSEQPFFVTGNNKGLSEFANRIDTGKIQEQFKKCPRSSSTRRSTGGKLSEI</sequence>
<proteinExistence type="predicted"/>
<dbReference type="InterPro" id="IPR036282">
    <property type="entry name" value="Glutathione-S-Trfase_C_sf"/>
</dbReference>
<dbReference type="InterPro" id="IPR010987">
    <property type="entry name" value="Glutathione-S-Trfase_C-like"/>
</dbReference>
<evidence type="ECO:0000259" key="3">
    <source>
        <dbReference type="PROSITE" id="PS50405"/>
    </source>
</evidence>
<dbReference type="PROSITE" id="PS50404">
    <property type="entry name" value="GST_NTER"/>
    <property type="match status" value="1"/>
</dbReference>
<evidence type="ECO:0008006" key="6">
    <source>
        <dbReference type="Google" id="ProtNLM"/>
    </source>
</evidence>
<dbReference type="InterPro" id="IPR004046">
    <property type="entry name" value="GST_C"/>
</dbReference>
<dbReference type="SFLD" id="SFLDS00019">
    <property type="entry name" value="Glutathione_Transferase_(cytos"/>
    <property type="match status" value="1"/>
</dbReference>
<feature type="domain" description="GST C-terminal" evidence="3">
    <location>
        <begin position="99"/>
        <end position="222"/>
    </location>
</feature>
<feature type="domain" description="GST N-terminal" evidence="2">
    <location>
        <begin position="12"/>
        <end position="93"/>
    </location>
</feature>
<dbReference type="InterPro" id="IPR036249">
    <property type="entry name" value="Thioredoxin-like_sf"/>
</dbReference>
<organism evidence="4 5">
    <name type="scientific">Euphydryas editha</name>
    <name type="common">Edith's checkerspot</name>
    <dbReference type="NCBI Taxonomy" id="104508"/>
    <lineage>
        <taxon>Eukaryota</taxon>
        <taxon>Metazoa</taxon>
        <taxon>Ecdysozoa</taxon>
        <taxon>Arthropoda</taxon>
        <taxon>Hexapoda</taxon>
        <taxon>Insecta</taxon>
        <taxon>Pterygota</taxon>
        <taxon>Neoptera</taxon>
        <taxon>Endopterygota</taxon>
        <taxon>Lepidoptera</taxon>
        <taxon>Glossata</taxon>
        <taxon>Ditrysia</taxon>
        <taxon>Papilionoidea</taxon>
        <taxon>Nymphalidae</taxon>
        <taxon>Nymphalinae</taxon>
        <taxon>Euphydryas</taxon>
    </lineage>
</organism>
<comment type="caution">
    <text evidence="4">The sequence shown here is derived from an EMBL/GenBank/DDBJ whole genome shotgun (WGS) entry which is preliminary data.</text>
</comment>